<feature type="region of interest" description="Disordered" evidence="1">
    <location>
        <begin position="1"/>
        <end position="41"/>
    </location>
</feature>
<dbReference type="EMBL" id="HG322949">
    <property type="protein sequence ID" value="CDG84828.1"/>
    <property type="molecule type" value="Genomic_DNA"/>
</dbReference>
<feature type="domain" description="DUF5610" evidence="2">
    <location>
        <begin position="68"/>
        <end position="186"/>
    </location>
</feature>
<dbReference type="Gene3D" id="1.10.132.90">
    <property type="match status" value="1"/>
</dbReference>
<evidence type="ECO:0000259" key="2">
    <source>
        <dbReference type="Pfam" id="PF18433"/>
    </source>
</evidence>
<dbReference type="Proteomes" id="UP000027604">
    <property type="component" value="Chromosome I"/>
</dbReference>
<dbReference type="STRING" id="1349767.GJA_4218"/>
<evidence type="ECO:0000313" key="3">
    <source>
        <dbReference type="EMBL" id="CDG84828.1"/>
    </source>
</evidence>
<sequence length="201" mass="20835">MAIPISGSSVSSNVGNAASNSPVAGKAADTARTQDAATADMSPASKAKLQLNASILQSSLSVSIAAENEPLSLLYKTAITNINESLKAQFGDDAIQNAASQDNSPEGTASRIVSLSTGFFEAFKKQNPGDDDDATLQKFMDTIKGGFEKGFNEAKDILKGLNVLNGAIASNIDKTYELVQKGYADFQAAHGKKADAAEKAA</sequence>
<dbReference type="KEGG" id="jag:GJA_4218"/>
<reference evidence="3 4" key="1">
    <citation type="journal article" date="2015" name="Genome Announc.">
        <title>Genome Sequence of Mushroom Soft-Rot Pathogen Janthinobacterium agaricidamnosum.</title>
        <authorList>
            <person name="Graupner K."/>
            <person name="Lackner G."/>
            <person name="Hertweck C."/>
        </authorList>
    </citation>
    <scope>NUCLEOTIDE SEQUENCE [LARGE SCALE GENOMIC DNA]</scope>
    <source>
        <strain evidence="4">NBRC 102515 / DSM 9628</strain>
    </source>
</reference>
<feature type="compositionally biased region" description="Low complexity" evidence="1">
    <location>
        <begin position="1"/>
        <end position="40"/>
    </location>
</feature>
<dbReference type="PATRIC" id="fig|1349767.4.peg.792"/>
<evidence type="ECO:0000313" key="4">
    <source>
        <dbReference type="Proteomes" id="UP000027604"/>
    </source>
</evidence>
<dbReference type="RefSeq" id="WP_038495618.1">
    <property type="nucleotide sequence ID" value="NZ_BCTH01000090.1"/>
</dbReference>
<dbReference type="AlphaFoldDB" id="W0VBU4"/>
<protein>
    <recommendedName>
        <fullName evidence="2">DUF5610 domain-containing protein</fullName>
    </recommendedName>
</protein>
<dbReference type="OrthoDB" id="7366224at2"/>
<dbReference type="InterPro" id="IPR041651">
    <property type="entry name" value="DUF5610"/>
</dbReference>
<organism evidence="3 4">
    <name type="scientific">Janthinobacterium agaricidamnosum NBRC 102515 = DSM 9628</name>
    <dbReference type="NCBI Taxonomy" id="1349767"/>
    <lineage>
        <taxon>Bacteria</taxon>
        <taxon>Pseudomonadati</taxon>
        <taxon>Pseudomonadota</taxon>
        <taxon>Betaproteobacteria</taxon>
        <taxon>Burkholderiales</taxon>
        <taxon>Oxalobacteraceae</taxon>
        <taxon>Janthinobacterium</taxon>
    </lineage>
</organism>
<dbReference type="HOGENOM" id="CLU_098243_0_0_4"/>
<evidence type="ECO:0000256" key="1">
    <source>
        <dbReference type="SAM" id="MobiDB-lite"/>
    </source>
</evidence>
<accession>W0VBU4</accession>
<keyword evidence="4" id="KW-1185">Reference proteome</keyword>
<proteinExistence type="predicted"/>
<dbReference type="Pfam" id="PF18433">
    <property type="entry name" value="DUF5610"/>
    <property type="match status" value="1"/>
</dbReference>
<name>W0VBU4_9BURK</name>
<gene>
    <name evidence="3" type="ORF">GJA_4218</name>
</gene>
<dbReference type="eggNOG" id="ENOG5031M9J">
    <property type="taxonomic scope" value="Bacteria"/>
</dbReference>